<protein>
    <recommendedName>
        <fullName evidence="4">DUF63 family protein</fullName>
    </recommendedName>
</protein>
<feature type="transmembrane region" description="Helical" evidence="1">
    <location>
        <begin position="95"/>
        <end position="113"/>
    </location>
</feature>
<reference evidence="2 3" key="1">
    <citation type="journal article" date="2014" name="PLoS Genet.">
        <title>Phylogenetically driven sequencing of extremely halophilic archaea reveals strategies for static and dynamic osmo-response.</title>
        <authorList>
            <person name="Becker E.A."/>
            <person name="Seitzer P.M."/>
            <person name="Tritt A."/>
            <person name="Larsen D."/>
            <person name="Krusor M."/>
            <person name="Yao A.I."/>
            <person name="Wu D."/>
            <person name="Madern D."/>
            <person name="Eisen J.A."/>
            <person name="Darling A.E."/>
            <person name="Facciotti M.T."/>
        </authorList>
    </citation>
    <scope>NUCLEOTIDE SEQUENCE [LARGE SCALE GENOMIC DNA]</scope>
    <source>
        <strain evidence="2 3">JCM 9100</strain>
    </source>
</reference>
<feature type="transmembrane region" description="Helical" evidence="1">
    <location>
        <begin position="122"/>
        <end position="141"/>
    </location>
</feature>
<evidence type="ECO:0000256" key="1">
    <source>
        <dbReference type="SAM" id="Phobius"/>
    </source>
</evidence>
<keyword evidence="1" id="KW-0472">Membrane</keyword>
<sequence>MANGFDPSPERAWAAVVGGVTALLAIGSVVFPRVVYDRFLWRYFWGPVVADGEGAQCAVREAGGTTELLGSSAACQAARSAGEVVATPGYTTFSTVSYVVILLAMLIGVVFLLRRLDIATELRFFFALFPFMLFGGAMRTVEDAGVAATDAGVEPLISFPASAVLISPFIYFTVFLFTLACVLAAYGLERRGVVDDYARPLFGSGAAGLALAVGYLSYLAATTGYVTFYPQVLVPTLVIATVATAVTWVIATRRIPTIRQGTGAAGIVIIWGHAIDGVANVIGLNWMPALTGTANLVPKHVVNALIVDWTGRLLPDSILAVTGDAWPFLLVKLAAATFVVWVFNGEMFEESPRYTLLLLITVLAVGLGPGTRDMLRATFGV</sequence>
<keyword evidence="1" id="KW-1133">Transmembrane helix</keyword>
<keyword evidence="1" id="KW-0812">Transmembrane</keyword>
<evidence type="ECO:0000313" key="3">
    <source>
        <dbReference type="Proteomes" id="UP000011526"/>
    </source>
</evidence>
<feature type="transmembrane region" description="Helical" evidence="1">
    <location>
        <begin position="232"/>
        <end position="251"/>
    </location>
</feature>
<dbReference type="PANTHER" id="PTHR40700:SF1">
    <property type="entry name" value="DUF63 DOMAIN-CONTAINING PROTEIN"/>
    <property type="match status" value="1"/>
</dbReference>
<feature type="transmembrane region" description="Helical" evidence="1">
    <location>
        <begin position="200"/>
        <end position="220"/>
    </location>
</feature>
<keyword evidence="3" id="KW-1185">Reference proteome</keyword>
<evidence type="ECO:0008006" key="4">
    <source>
        <dbReference type="Google" id="ProtNLM"/>
    </source>
</evidence>
<gene>
    <name evidence="2" type="ORF">C465_10706</name>
</gene>
<dbReference type="PATRIC" id="fig|1227467.4.peg.2100"/>
<proteinExistence type="predicted"/>
<dbReference type="Pfam" id="PF01889">
    <property type="entry name" value="DUF63"/>
    <property type="match status" value="1"/>
</dbReference>
<evidence type="ECO:0000313" key="2">
    <source>
        <dbReference type="EMBL" id="ELZ47655.1"/>
    </source>
</evidence>
<dbReference type="EMBL" id="AOJM01000060">
    <property type="protein sequence ID" value="ELZ47655.1"/>
    <property type="molecule type" value="Genomic_DNA"/>
</dbReference>
<feature type="transmembrane region" description="Helical" evidence="1">
    <location>
        <begin position="12"/>
        <end position="35"/>
    </location>
</feature>
<dbReference type="InterPro" id="IPR002749">
    <property type="entry name" value="DUF63"/>
</dbReference>
<dbReference type="AlphaFoldDB" id="M0EIT2"/>
<name>M0EIT2_9EURY</name>
<accession>M0EIT2</accession>
<dbReference type="Proteomes" id="UP000011526">
    <property type="component" value="Unassembled WGS sequence"/>
</dbReference>
<organism evidence="2 3">
    <name type="scientific">Halorubrum distributum JCM 9100</name>
    <dbReference type="NCBI Taxonomy" id="1227467"/>
    <lineage>
        <taxon>Archaea</taxon>
        <taxon>Methanobacteriati</taxon>
        <taxon>Methanobacteriota</taxon>
        <taxon>Stenosarchaea group</taxon>
        <taxon>Halobacteria</taxon>
        <taxon>Halobacteriales</taxon>
        <taxon>Haloferacaceae</taxon>
        <taxon>Halorubrum</taxon>
        <taxon>Halorubrum distributum group</taxon>
    </lineage>
</organism>
<feature type="transmembrane region" description="Helical" evidence="1">
    <location>
        <begin position="355"/>
        <end position="371"/>
    </location>
</feature>
<feature type="transmembrane region" description="Helical" evidence="1">
    <location>
        <begin position="263"/>
        <end position="287"/>
    </location>
</feature>
<feature type="transmembrane region" description="Helical" evidence="1">
    <location>
        <begin position="161"/>
        <end position="188"/>
    </location>
</feature>
<comment type="caution">
    <text evidence="2">The sequence shown here is derived from an EMBL/GenBank/DDBJ whole genome shotgun (WGS) entry which is preliminary data.</text>
</comment>
<dbReference type="PANTHER" id="PTHR40700">
    <property type="entry name" value="HYPOTHETICAL MEMBRANE PROTEIN, CONSERVED, DUF63 FAMILY"/>
    <property type="match status" value="1"/>
</dbReference>
<feature type="transmembrane region" description="Helical" evidence="1">
    <location>
        <begin position="325"/>
        <end position="343"/>
    </location>
</feature>